<evidence type="ECO:0000313" key="9">
    <source>
        <dbReference type="Proteomes" id="UP000242188"/>
    </source>
</evidence>
<dbReference type="PANTHER" id="PTHR13259">
    <property type="entry name" value="BLADDER CANCER 10 KD PROTEIN HOMOLOG"/>
    <property type="match status" value="1"/>
</dbReference>
<reference evidence="8 9" key="1">
    <citation type="journal article" date="2017" name="Nat. Ecol. Evol.">
        <title>Scallop genome provides insights into evolution of bilaterian karyotype and development.</title>
        <authorList>
            <person name="Wang S."/>
            <person name="Zhang J."/>
            <person name="Jiao W."/>
            <person name="Li J."/>
            <person name="Xun X."/>
            <person name="Sun Y."/>
            <person name="Guo X."/>
            <person name="Huan P."/>
            <person name="Dong B."/>
            <person name="Zhang L."/>
            <person name="Hu X."/>
            <person name="Sun X."/>
            <person name="Wang J."/>
            <person name="Zhao C."/>
            <person name="Wang Y."/>
            <person name="Wang D."/>
            <person name="Huang X."/>
            <person name="Wang R."/>
            <person name="Lv J."/>
            <person name="Li Y."/>
            <person name="Zhang Z."/>
            <person name="Liu B."/>
            <person name="Lu W."/>
            <person name="Hui Y."/>
            <person name="Liang J."/>
            <person name="Zhou Z."/>
            <person name="Hou R."/>
            <person name="Li X."/>
            <person name="Liu Y."/>
            <person name="Li H."/>
            <person name="Ning X."/>
            <person name="Lin Y."/>
            <person name="Zhao L."/>
            <person name="Xing Q."/>
            <person name="Dou J."/>
            <person name="Li Y."/>
            <person name="Mao J."/>
            <person name="Guo H."/>
            <person name="Dou H."/>
            <person name="Li T."/>
            <person name="Mu C."/>
            <person name="Jiang W."/>
            <person name="Fu Q."/>
            <person name="Fu X."/>
            <person name="Miao Y."/>
            <person name="Liu J."/>
            <person name="Yu Q."/>
            <person name="Li R."/>
            <person name="Liao H."/>
            <person name="Li X."/>
            <person name="Kong Y."/>
            <person name="Jiang Z."/>
            <person name="Chourrout D."/>
            <person name="Li R."/>
            <person name="Bao Z."/>
        </authorList>
    </citation>
    <scope>NUCLEOTIDE SEQUENCE [LARGE SCALE GENOMIC DNA]</scope>
    <source>
        <strain evidence="8 9">PY_sf001</strain>
    </source>
</reference>
<comment type="subcellular location">
    <subcellularLocation>
        <location evidence="1">Membrane</location>
    </subcellularLocation>
</comment>
<dbReference type="InterPro" id="IPR009598">
    <property type="entry name" value="BCALP"/>
</dbReference>
<dbReference type="EMBL" id="NEDP02001046">
    <property type="protein sequence ID" value="OWF54409.1"/>
    <property type="molecule type" value="Genomic_DNA"/>
</dbReference>
<evidence type="ECO:0000313" key="8">
    <source>
        <dbReference type="EMBL" id="OWF54409.1"/>
    </source>
</evidence>
<comment type="function">
    <text evidence="6">Acts as a tumor suppressor; induces growth arrest at G(1)/S checkpoint and apoptosis via RB1-dependent and p53/TP53- and NF-kappa-B-independent mechanisms. Modulates expression of genes involved in the regulation of proliferation, cell cycle and apoptosis.</text>
</comment>
<accession>A0A210R090</accession>
<gene>
    <name evidence="8" type="ORF">KP79_PYT08626</name>
</gene>
<keyword evidence="5 7" id="KW-0472">Membrane</keyword>
<evidence type="ECO:0000256" key="2">
    <source>
        <dbReference type="ARBA" id="ARBA00007216"/>
    </source>
</evidence>
<comment type="similarity">
    <text evidence="2">Belongs to the BLCAP family.</text>
</comment>
<dbReference type="Proteomes" id="UP000242188">
    <property type="component" value="Unassembled WGS sequence"/>
</dbReference>
<sequence>MYCLQWLIPVLLIPKPLSPALVYNQSMFIVLYLTGFFLERKPCTICSVVFVAAMFLICYSCSGNCLFWHCPEELCDQTGCLMSSNCYERCCKHKESYGRS</sequence>
<protein>
    <submittedName>
        <fullName evidence="8">Bladder cancer-associated protein</fullName>
    </submittedName>
</protein>
<comment type="caution">
    <text evidence="8">The sequence shown here is derived from an EMBL/GenBank/DDBJ whole genome shotgun (WGS) entry which is preliminary data.</text>
</comment>
<organism evidence="8 9">
    <name type="scientific">Mizuhopecten yessoensis</name>
    <name type="common">Japanese scallop</name>
    <name type="synonym">Patinopecten yessoensis</name>
    <dbReference type="NCBI Taxonomy" id="6573"/>
    <lineage>
        <taxon>Eukaryota</taxon>
        <taxon>Metazoa</taxon>
        <taxon>Spiralia</taxon>
        <taxon>Lophotrochozoa</taxon>
        <taxon>Mollusca</taxon>
        <taxon>Bivalvia</taxon>
        <taxon>Autobranchia</taxon>
        <taxon>Pteriomorphia</taxon>
        <taxon>Pectinida</taxon>
        <taxon>Pectinoidea</taxon>
        <taxon>Pectinidae</taxon>
        <taxon>Mizuhopecten</taxon>
    </lineage>
</organism>
<evidence type="ECO:0000256" key="4">
    <source>
        <dbReference type="ARBA" id="ARBA00022989"/>
    </source>
</evidence>
<name>A0A210R090_MIZYE</name>
<evidence type="ECO:0000256" key="7">
    <source>
        <dbReference type="SAM" id="Phobius"/>
    </source>
</evidence>
<dbReference type="AlphaFoldDB" id="A0A210R090"/>
<dbReference type="Pfam" id="PF06726">
    <property type="entry name" value="BC10"/>
    <property type="match status" value="1"/>
</dbReference>
<dbReference type="SMART" id="SM01396">
    <property type="entry name" value="BC10"/>
    <property type="match status" value="1"/>
</dbReference>
<keyword evidence="4 7" id="KW-1133">Transmembrane helix</keyword>
<feature type="transmembrane region" description="Helical" evidence="7">
    <location>
        <begin position="45"/>
        <end position="69"/>
    </location>
</feature>
<keyword evidence="3 7" id="KW-0812">Transmembrane</keyword>
<keyword evidence="9" id="KW-1185">Reference proteome</keyword>
<dbReference type="GO" id="GO:0016020">
    <property type="term" value="C:membrane"/>
    <property type="evidence" value="ECO:0007669"/>
    <property type="project" value="UniProtKB-SubCell"/>
</dbReference>
<evidence type="ECO:0000256" key="5">
    <source>
        <dbReference type="ARBA" id="ARBA00023136"/>
    </source>
</evidence>
<evidence type="ECO:0000256" key="6">
    <source>
        <dbReference type="ARBA" id="ARBA00045856"/>
    </source>
</evidence>
<dbReference type="STRING" id="6573.A0A210R090"/>
<dbReference type="PANTHER" id="PTHR13259:SF1">
    <property type="entry name" value="BLADDER CANCER-ASSOCIATED PROTEIN"/>
    <property type="match status" value="1"/>
</dbReference>
<evidence type="ECO:0000256" key="1">
    <source>
        <dbReference type="ARBA" id="ARBA00004370"/>
    </source>
</evidence>
<feature type="transmembrane region" description="Helical" evidence="7">
    <location>
        <begin position="20"/>
        <end position="38"/>
    </location>
</feature>
<evidence type="ECO:0000256" key="3">
    <source>
        <dbReference type="ARBA" id="ARBA00022692"/>
    </source>
</evidence>
<proteinExistence type="inferred from homology"/>